<dbReference type="PANTHER" id="PTHR19872:SF9">
    <property type="entry name" value="UBIQUITIN-BINDING SDF UBIQUITIN LIGASE COMPLEX SUBUNIT"/>
    <property type="match status" value="1"/>
</dbReference>
<dbReference type="Gene3D" id="1.20.1280.50">
    <property type="match status" value="1"/>
</dbReference>
<evidence type="ECO:0000256" key="4">
    <source>
        <dbReference type="PROSITE-ProRule" id="PRU00221"/>
    </source>
</evidence>
<dbReference type="CDD" id="cd22147">
    <property type="entry name" value="F-box_SpPof1-like"/>
    <property type="match status" value="1"/>
</dbReference>
<feature type="compositionally biased region" description="Polar residues" evidence="5">
    <location>
        <begin position="524"/>
        <end position="535"/>
    </location>
</feature>
<dbReference type="AlphaFoldDB" id="A0A9P5GAN1"/>
<feature type="region of interest" description="Disordered" evidence="5">
    <location>
        <begin position="221"/>
        <end position="261"/>
    </location>
</feature>
<dbReference type="Pfam" id="PF12937">
    <property type="entry name" value="F-box-like"/>
    <property type="match status" value="1"/>
</dbReference>
<feature type="compositionally biased region" description="Low complexity" evidence="5">
    <location>
        <begin position="238"/>
        <end position="248"/>
    </location>
</feature>
<dbReference type="InterPro" id="IPR051075">
    <property type="entry name" value="SCF_subunit_WD-repeat"/>
</dbReference>
<evidence type="ECO:0000313" key="7">
    <source>
        <dbReference type="EMBL" id="KAF5104975.1"/>
    </source>
</evidence>
<evidence type="ECO:0000259" key="6">
    <source>
        <dbReference type="PROSITE" id="PS50181"/>
    </source>
</evidence>
<feature type="region of interest" description="Disordered" evidence="5">
    <location>
        <begin position="476"/>
        <end position="538"/>
    </location>
</feature>
<keyword evidence="3" id="KW-0833">Ubl conjugation pathway</keyword>
<dbReference type="CDD" id="cd00200">
    <property type="entry name" value="WD40"/>
    <property type="match status" value="1"/>
</dbReference>
<proteinExistence type="predicted"/>
<feature type="domain" description="F-box" evidence="6">
    <location>
        <begin position="135"/>
        <end position="181"/>
    </location>
</feature>
<dbReference type="SUPFAM" id="SSF81383">
    <property type="entry name" value="F-box domain"/>
    <property type="match status" value="1"/>
</dbReference>
<dbReference type="SMART" id="SM00320">
    <property type="entry name" value="WD40"/>
    <property type="match status" value="7"/>
</dbReference>
<evidence type="ECO:0000256" key="3">
    <source>
        <dbReference type="ARBA" id="ARBA00022786"/>
    </source>
</evidence>
<sequence length="661" mass="73693">MTSSTSEISAKDSSSTPAAQPTSTTKTIATTSPSASSINPFFMKHAPENRMQNYCYRHHPDVSCNRQADAKQMEEIQHSLNQLDKSDQEAISHVWSIFSAAPASQRTLMLKGLLAQCCFPQLSQVAAMLDNALRLDFITALPVEIAFKILTYLDSSSLCRAAMVSRAWKRMADDDIVWHRLCEQHIDKKCTKCGWGLPLLEKKRLRESKRAMELRTQQMVQEQQLNQPQNHNSPPVPQTTVTVTTQPQSQEPPKKKRKTRPWKEVYAERYVVEANWRGGRHRSAEFLHTSPVLCLQFDEQYLISGTSIGIAYIWDIETGKLVRKLSAHAGPINALKFDSTKLVTGSTDKIIRIWNYKTGASMGTFNSHASVQALDFDQTLIVSGCADGMIRIWDFKTKTCFTLAGHREAVTSVRLHSESSTLFSGSDDATVRMWDLKTRKCVNEFSVPGSSDAHVAQISCVLPLFIDHLENGGESGSCTSFPDDENNKGSTFAVVDERDPSPSTAATAAAQDRRRSDEEEEARNQFNSSMINRSNGDPMGNVGKYFSADTLVDPRHPTHILTGSLDATIKMWDIRTGKLVRTLFGHIEGVWALAADSFRVVSASHDKTVKVWDLQSGRNWHTFHDHTGPVCCIGLSDTRMASGSDDCRVLMQCFDDFGSQK</sequence>
<dbReference type="PROSITE" id="PS00678">
    <property type="entry name" value="WD_REPEATS_1"/>
    <property type="match status" value="4"/>
</dbReference>
<feature type="region of interest" description="Disordered" evidence="5">
    <location>
        <begin position="1"/>
        <end position="33"/>
    </location>
</feature>
<dbReference type="InterPro" id="IPR001680">
    <property type="entry name" value="WD40_rpt"/>
</dbReference>
<feature type="repeat" description="WD" evidence="4">
    <location>
        <begin position="325"/>
        <end position="364"/>
    </location>
</feature>
<evidence type="ECO:0000313" key="8">
    <source>
        <dbReference type="Proteomes" id="UP000750522"/>
    </source>
</evidence>
<dbReference type="SUPFAM" id="SSF50998">
    <property type="entry name" value="Quinoprotein alcohol dehydrogenase-like"/>
    <property type="match status" value="1"/>
</dbReference>
<dbReference type="InterPro" id="IPR015943">
    <property type="entry name" value="WD40/YVTN_repeat-like_dom_sf"/>
</dbReference>
<dbReference type="PROSITE" id="PS50294">
    <property type="entry name" value="WD_REPEATS_REGION"/>
    <property type="match status" value="3"/>
</dbReference>
<keyword evidence="2" id="KW-0677">Repeat</keyword>
<dbReference type="EMBL" id="QQZK01000002">
    <property type="protein sequence ID" value="KAF5104975.1"/>
    <property type="molecule type" value="Genomic_DNA"/>
</dbReference>
<dbReference type="InterPro" id="IPR001810">
    <property type="entry name" value="F-box_dom"/>
</dbReference>
<feature type="repeat" description="WD" evidence="4">
    <location>
        <begin position="560"/>
        <end position="582"/>
    </location>
</feature>
<dbReference type="PROSITE" id="PS50082">
    <property type="entry name" value="WD_REPEATS_2"/>
    <property type="match status" value="6"/>
</dbReference>
<feature type="compositionally biased region" description="Low complexity" evidence="5">
    <location>
        <begin position="501"/>
        <end position="510"/>
    </location>
</feature>
<feature type="compositionally biased region" description="Polar residues" evidence="5">
    <location>
        <begin position="1"/>
        <end position="12"/>
    </location>
</feature>
<feature type="repeat" description="WD" evidence="4">
    <location>
        <begin position="403"/>
        <end position="444"/>
    </location>
</feature>
<feature type="repeat" description="WD" evidence="4">
    <location>
        <begin position="364"/>
        <end position="403"/>
    </location>
</feature>
<dbReference type="Gene3D" id="2.130.10.10">
    <property type="entry name" value="YVTN repeat-like/Quinoprotein amine dehydrogenase"/>
    <property type="match status" value="2"/>
</dbReference>
<protein>
    <recommendedName>
        <fullName evidence="6">F-box domain-containing protein</fullName>
    </recommendedName>
</protein>
<evidence type="ECO:0000256" key="5">
    <source>
        <dbReference type="SAM" id="MobiDB-lite"/>
    </source>
</evidence>
<dbReference type="Proteomes" id="UP000750522">
    <property type="component" value="Unassembled WGS sequence"/>
</dbReference>
<dbReference type="Pfam" id="PF00400">
    <property type="entry name" value="WD40"/>
    <property type="match status" value="6"/>
</dbReference>
<reference evidence="7" key="2">
    <citation type="submission" date="2020-01" db="EMBL/GenBank/DDBJ databases">
        <authorList>
            <person name="Perkins V."/>
            <person name="Lessard M.-H."/>
            <person name="Dugat-Bony E."/>
            <person name="Frenette M."/>
            <person name="Labrie S."/>
        </authorList>
    </citation>
    <scope>NUCLEOTIDE SEQUENCE</scope>
    <source>
        <strain evidence="7">LMA-70</strain>
    </source>
</reference>
<dbReference type="InterPro" id="IPR020472">
    <property type="entry name" value="WD40_PAC1"/>
</dbReference>
<dbReference type="InterPro" id="IPR019775">
    <property type="entry name" value="WD40_repeat_CS"/>
</dbReference>
<dbReference type="PROSITE" id="PS50181">
    <property type="entry name" value="FBOX"/>
    <property type="match status" value="1"/>
</dbReference>
<gene>
    <name evidence="7" type="ORF">DV451_000136</name>
</gene>
<keyword evidence="1 4" id="KW-0853">WD repeat</keyword>
<feature type="compositionally biased region" description="Low complexity" evidence="5">
    <location>
        <begin position="13"/>
        <end position="33"/>
    </location>
</feature>
<dbReference type="PRINTS" id="PR00320">
    <property type="entry name" value="GPROTEINBRPT"/>
</dbReference>
<dbReference type="InterPro" id="IPR011047">
    <property type="entry name" value="Quinoprotein_ADH-like_sf"/>
</dbReference>
<feature type="compositionally biased region" description="Polar residues" evidence="5">
    <location>
        <begin position="221"/>
        <end position="233"/>
    </location>
</feature>
<organism evidence="7 8">
    <name type="scientific">Geotrichum candidum</name>
    <name type="common">Oospora lactis</name>
    <name type="synonym">Dipodascus geotrichum</name>
    <dbReference type="NCBI Taxonomy" id="1173061"/>
    <lineage>
        <taxon>Eukaryota</taxon>
        <taxon>Fungi</taxon>
        <taxon>Dikarya</taxon>
        <taxon>Ascomycota</taxon>
        <taxon>Saccharomycotina</taxon>
        <taxon>Dipodascomycetes</taxon>
        <taxon>Dipodascales</taxon>
        <taxon>Dipodascaceae</taxon>
        <taxon>Geotrichum</taxon>
    </lineage>
</organism>
<evidence type="ECO:0000256" key="1">
    <source>
        <dbReference type="ARBA" id="ARBA00022574"/>
    </source>
</evidence>
<dbReference type="SMART" id="SM00256">
    <property type="entry name" value="FBOX"/>
    <property type="match status" value="1"/>
</dbReference>
<comment type="caution">
    <text evidence="7">The sequence shown here is derived from an EMBL/GenBank/DDBJ whole genome shotgun (WGS) entry which is preliminary data.</text>
</comment>
<dbReference type="PANTHER" id="PTHR19872">
    <property type="entry name" value="UBIQUITIN LIGASE SPECIFICITY FACTOR/HREP PROTEIN"/>
    <property type="match status" value="1"/>
</dbReference>
<feature type="repeat" description="WD" evidence="4">
    <location>
        <begin position="288"/>
        <end position="324"/>
    </location>
</feature>
<reference evidence="7" key="1">
    <citation type="journal article" date="2020" name="Front. Microbiol.">
        <title>Phenotypic and Genetic Characterization of the Cheese Ripening Yeast Geotrichum candidum.</title>
        <authorList>
            <person name="Perkins V."/>
            <person name="Vignola S."/>
            <person name="Lessard M.H."/>
            <person name="Plante P.L."/>
            <person name="Corbeil J."/>
            <person name="Dugat-Bony E."/>
            <person name="Frenette M."/>
            <person name="Labrie S."/>
        </authorList>
    </citation>
    <scope>NUCLEOTIDE SEQUENCE</scope>
    <source>
        <strain evidence="7">LMA-70</strain>
    </source>
</reference>
<dbReference type="InterPro" id="IPR036047">
    <property type="entry name" value="F-box-like_dom_sf"/>
</dbReference>
<evidence type="ECO:0000256" key="2">
    <source>
        <dbReference type="ARBA" id="ARBA00022737"/>
    </source>
</evidence>
<name>A0A9P5GAN1_GEOCN</name>
<feature type="repeat" description="WD" evidence="4">
    <location>
        <begin position="583"/>
        <end position="622"/>
    </location>
</feature>
<accession>A0A9P5GAN1</accession>